<dbReference type="RefSeq" id="WP_237464048.1">
    <property type="nucleotide sequence ID" value="NZ_CAKLDI010000001.1"/>
</dbReference>
<evidence type="ECO:0000313" key="2">
    <source>
        <dbReference type="EMBL" id="CAH0532252.1"/>
    </source>
</evidence>
<dbReference type="EMBL" id="CAKLDI010000001">
    <property type="protein sequence ID" value="CAH0532252.1"/>
    <property type="molecule type" value="Genomic_DNA"/>
</dbReference>
<dbReference type="EC" id="2.7.7.80" evidence="2"/>
<dbReference type="PANTHER" id="PTHR10953:SF240">
    <property type="entry name" value="SULFUR CARRIER PROTEIN THIS ADENYLYLTRANSFERASE"/>
    <property type="match status" value="1"/>
</dbReference>
<name>A0ABM8ZPL6_9VIBR</name>
<dbReference type="InterPro" id="IPR045886">
    <property type="entry name" value="ThiF/MoeB/HesA"/>
</dbReference>
<dbReference type="Gene3D" id="3.40.50.720">
    <property type="entry name" value="NAD(P)-binding Rossmann-like Domain"/>
    <property type="match status" value="1"/>
</dbReference>
<dbReference type="PANTHER" id="PTHR10953">
    <property type="entry name" value="UBIQUITIN-ACTIVATING ENZYME E1"/>
    <property type="match status" value="1"/>
</dbReference>
<protein>
    <submittedName>
        <fullName evidence="2">Molybdopterin-synthase adenylyltransferase</fullName>
        <ecNumber evidence="2">2.7.7.80</ecNumber>
    </submittedName>
</protein>
<dbReference type="InterPro" id="IPR000594">
    <property type="entry name" value="ThiF_NAD_FAD-bd"/>
</dbReference>
<evidence type="ECO:0000313" key="3">
    <source>
        <dbReference type="Proteomes" id="UP000838672"/>
    </source>
</evidence>
<keyword evidence="2" id="KW-0548">Nucleotidyltransferase</keyword>
<dbReference type="SUPFAM" id="SSF69572">
    <property type="entry name" value="Activating enzymes of the ubiquitin-like proteins"/>
    <property type="match status" value="1"/>
</dbReference>
<keyword evidence="2" id="KW-0808">Transferase</keyword>
<reference evidence="2" key="1">
    <citation type="submission" date="2021-11" db="EMBL/GenBank/DDBJ databases">
        <authorList>
            <person name="Rodrigo-Torres L."/>
            <person name="Arahal R. D."/>
            <person name="Lucena T."/>
        </authorList>
    </citation>
    <scope>NUCLEOTIDE SEQUENCE</scope>
    <source>
        <strain evidence="2">CECT 7929</strain>
    </source>
</reference>
<dbReference type="CDD" id="cd00757">
    <property type="entry name" value="ThiF_MoeB_HesA_family"/>
    <property type="match status" value="1"/>
</dbReference>
<accession>A0ABM8ZPL6</accession>
<gene>
    <name evidence="2" type="primary">moeB</name>
    <name evidence="2" type="ORF">VST7929_00064</name>
</gene>
<dbReference type="GO" id="GO:0061605">
    <property type="term" value="F:molybdopterin-synthase adenylyltransferase activity"/>
    <property type="evidence" value="ECO:0007669"/>
    <property type="project" value="UniProtKB-EC"/>
</dbReference>
<sequence length="267" mass="28213">MALTDQEFARYSRQIMVPEFAVAGQEALGKAHVLVVGAGGLGAAALPYLAAAGVGHLVIADHDVVDASNLQRQVIYRDHQQGESKVKSAQANLKALNPHIQIRAVEAKLADQRLSLEVSMADVVLDCSDNLATRHQINAACVAHGKTLISGAAIGWHGQLMCFVRDQSGSDAGCYHCLFPQVAGQNNEPRNCAQSGVIGPVVGTMGTMQALEAIKYLAGLPLSAAGFSQFDGLQCQWHQFAIAKDPHCPVCGQAKEASCKSTSMTKP</sequence>
<evidence type="ECO:0000259" key="1">
    <source>
        <dbReference type="Pfam" id="PF00899"/>
    </source>
</evidence>
<dbReference type="NCBIfam" id="NF004281">
    <property type="entry name" value="PRK05690.1"/>
    <property type="match status" value="1"/>
</dbReference>
<organism evidence="2 3">
    <name type="scientific">Vibrio stylophorae</name>
    <dbReference type="NCBI Taxonomy" id="659351"/>
    <lineage>
        <taxon>Bacteria</taxon>
        <taxon>Pseudomonadati</taxon>
        <taxon>Pseudomonadota</taxon>
        <taxon>Gammaproteobacteria</taxon>
        <taxon>Vibrionales</taxon>
        <taxon>Vibrionaceae</taxon>
        <taxon>Vibrio</taxon>
    </lineage>
</organism>
<proteinExistence type="predicted"/>
<dbReference type="Pfam" id="PF00899">
    <property type="entry name" value="ThiF"/>
    <property type="match status" value="1"/>
</dbReference>
<comment type="caution">
    <text evidence="2">The sequence shown here is derived from an EMBL/GenBank/DDBJ whole genome shotgun (WGS) entry which is preliminary data.</text>
</comment>
<feature type="domain" description="THIF-type NAD/FAD binding fold" evidence="1">
    <location>
        <begin position="11"/>
        <end position="250"/>
    </location>
</feature>
<dbReference type="InterPro" id="IPR035985">
    <property type="entry name" value="Ubiquitin-activating_enz"/>
</dbReference>
<dbReference type="Proteomes" id="UP000838672">
    <property type="component" value="Unassembled WGS sequence"/>
</dbReference>
<keyword evidence="3" id="KW-1185">Reference proteome</keyword>